<evidence type="ECO:0000313" key="3">
    <source>
        <dbReference type="Proteomes" id="UP001311915"/>
    </source>
</evidence>
<dbReference type="AlphaFoldDB" id="A0AAV9K4B6"/>
<feature type="transmembrane region" description="Helical" evidence="1">
    <location>
        <begin position="9"/>
        <end position="26"/>
    </location>
</feature>
<keyword evidence="3" id="KW-1185">Reference proteome</keyword>
<keyword evidence="1" id="KW-0472">Membrane</keyword>
<name>A0AAV9K4B6_9SOLN</name>
<reference evidence="2 3" key="1">
    <citation type="submission" date="2023-10" db="EMBL/GenBank/DDBJ databases">
        <title>Genome-Wide Identification Analysis in wild type Solanum Pinnatisectum Reveals Some Genes Defensing Phytophthora Infestans.</title>
        <authorList>
            <person name="Sun C."/>
        </authorList>
    </citation>
    <scope>NUCLEOTIDE SEQUENCE [LARGE SCALE GENOMIC DNA]</scope>
    <source>
        <strain evidence="2">LQN</strain>
        <tissue evidence="2">Leaf</tissue>
    </source>
</reference>
<keyword evidence="1" id="KW-0812">Transmembrane</keyword>
<comment type="caution">
    <text evidence="2">The sequence shown here is derived from an EMBL/GenBank/DDBJ whole genome shotgun (WGS) entry which is preliminary data.</text>
</comment>
<keyword evidence="1" id="KW-1133">Transmembrane helix</keyword>
<accession>A0AAV9K4B6</accession>
<evidence type="ECO:0000313" key="2">
    <source>
        <dbReference type="EMBL" id="KAK4708181.1"/>
    </source>
</evidence>
<protein>
    <submittedName>
        <fullName evidence="2">Uncharacterized protein</fullName>
    </submittedName>
</protein>
<sequence>MGIRKGNDVFYSIIISFMMILMFSSLKTINCANTNDDCFMNCVKGCAPQDYQCYDRCGWNCPHDIIANSDYYNIGCSLRHCSKFYIHEWRICRAKCATNICNVKGN</sequence>
<proteinExistence type="predicted"/>
<gene>
    <name evidence="2" type="ORF">R3W88_029106</name>
</gene>
<dbReference type="EMBL" id="JAWPEI010000012">
    <property type="protein sequence ID" value="KAK4708181.1"/>
    <property type="molecule type" value="Genomic_DNA"/>
</dbReference>
<organism evidence="2 3">
    <name type="scientific">Solanum pinnatisectum</name>
    <name type="common">tansyleaf nightshade</name>
    <dbReference type="NCBI Taxonomy" id="50273"/>
    <lineage>
        <taxon>Eukaryota</taxon>
        <taxon>Viridiplantae</taxon>
        <taxon>Streptophyta</taxon>
        <taxon>Embryophyta</taxon>
        <taxon>Tracheophyta</taxon>
        <taxon>Spermatophyta</taxon>
        <taxon>Magnoliopsida</taxon>
        <taxon>eudicotyledons</taxon>
        <taxon>Gunneridae</taxon>
        <taxon>Pentapetalae</taxon>
        <taxon>asterids</taxon>
        <taxon>lamiids</taxon>
        <taxon>Solanales</taxon>
        <taxon>Solanaceae</taxon>
        <taxon>Solanoideae</taxon>
        <taxon>Solaneae</taxon>
        <taxon>Solanum</taxon>
    </lineage>
</organism>
<dbReference type="Proteomes" id="UP001311915">
    <property type="component" value="Unassembled WGS sequence"/>
</dbReference>
<evidence type="ECO:0000256" key="1">
    <source>
        <dbReference type="SAM" id="Phobius"/>
    </source>
</evidence>